<evidence type="ECO:0000313" key="2">
    <source>
        <dbReference type="EMBL" id="MTW32472.1"/>
    </source>
</evidence>
<protein>
    <submittedName>
        <fullName evidence="2">Amidohydrolase family protein</fullName>
    </submittedName>
</protein>
<dbReference type="EMBL" id="WNKW01000001">
    <property type="protein sequence ID" value="MTW32472.1"/>
    <property type="molecule type" value="Genomic_DNA"/>
</dbReference>
<reference evidence="2 3" key="1">
    <citation type="submission" date="2019-11" db="EMBL/GenBank/DDBJ databases">
        <title>Type strains purchased from KCTC, JCM and DSMZ.</title>
        <authorList>
            <person name="Lu H."/>
        </authorList>
    </citation>
    <scope>NUCLEOTIDE SEQUENCE [LARGE SCALE GENOMIC DNA]</scope>
    <source>
        <strain evidence="2 3">DSM 103461</strain>
    </source>
</reference>
<dbReference type="InterPro" id="IPR032466">
    <property type="entry name" value="Metal_Hydrolase"/>
</dbReference>
<evidence type="ECO:0000259" key="1">
    <source>
        <dbReference type="Pfam" id="PF04909"/>
    </source>
</evidence>
<dbReference type="PANTHER" id="PTHR35563:SF2">
    <property type="entry name" value="BARREL METAL-DEPENDENT HYDROLASE, PUTATIVE (AFU_ORTHOLOGUE AFUA_1G16240)-RELATED"/>
    <property type="match status" value="1"/>
</dbReference>
<dbReference type="PANTHER" id="PTHR35563">
    <property type="entry name" value="BARREL METAL-DEPENDENT HYDROLASE, PUTATIVE (AFU_ORTHOLOGUE AFUA_1G16240)-RELATED"/>
    <property type="match status" value="1"/>
</dbReference>
<dbReference type="Pfam" id="PF04909">
    <property type="entry name" value="Amidohydro_2"/>
    <property type="match status" value="1"/>
</dbReference>
<comment type="caution">
    <text evidence="2">The sequence shown here is derived from an EMBL/GenBank/DDBJ whole genome shotgun (WGS) entry which is preliminary data.</text>
</comment>
<dbReference type="InterPro" id="IPR006680">
    <property type="entry name" value="Amidohydro-rel"/>
</dbReference>
<feature type="domain" description="Amidohydrolase-related" evidence="1">
    <location>
        <begin position="11"/>
        <end position="289"/>
    </location>
</feature>
<dbReference type="SUPFAM" id="SSF51556">
    <property type="entry name" value="Metallo-dependent hydrolases"/>
    <property type="match status" value="1"/>
</dbReference>
<name>A0ABW9SP66_9BURK</name>
<sequence>MNHGTNMTLACDSHVHVFDPARFPYALPRSYTPATASVGELRQHLQKLGMARVVLIQPSPYGTDNRCLLDALQQLGCAQARAIAVIDADSTTPLQLESLHQQGVRGVRLNVEAGSADAVSISAALRQTAEKVAPLGWLIQLYADGATVAALAPMLATLPCRVILDHFGGMKSNPASRASTLPALLDLLASGNVYIKLSAPYRVASDGPDYASVAELAGTLINAAPHRLLWGSDWPHTGSSAQRDGNLARIEAFRAEDATRTLGLLSQWARQGAQRDAILIHNPATLFGFAP</sequence>
<accession>A0ABW9SP66</accession>
<dbReference type="InterPro" id="IPR052358">
    <property type="entry name" value="Aro_Compnd_Degr_Hydrolases"/>
</dbReference>
<dbReference type="Proteomes" id="UP000735592">
    <property type="component" value="Unassembled WGS sequence"/>
</dbReference>
<evidence type="ECO:0000313" key="3">
    <source>
        <dbReference type="Proteomes" id="UP000735592"/>
    </source>
</evidence>
<proteinExistence type="predicted"/>
<gene>
    <name evidence="2" type="ORF">GM655_06495</name>
</gene>
<organism evidence="2 3">
    <name type="scientific">Pseudoduganella danionis</name>
    <dbReference type="NCBI Taxonomy" id="1890295"/>
    <lineage>
        <taxon>Bacteria</taxon>
        <taxon>Pseudomonadati</taxon>
        <taxon>Pseudomonadota</taxon>
        <taxon>Betaproteobacteria</taxon>
        <taxon>Burkholderiales</taxon>
        <taxon>Oxalobacteraceae</taxon>
        <taxon>Telluria group</taxon>
        <taxon>Pseudoduganella</taxon>
    </lineage>
</organism>
<dbReference type="Gene3D" id="3.20.20.140">
    <property type="entry name" value="Metal-dependent hydrolases"/>
    <property type="match status" value="1"/>
</dbReference>
<keyword evidence="3" id="KW-1185">Reference proteome</keyword>